<reference evidence="1 2" key="2">
    <citation type="journal article" date="2022" name="Mol. Ecol. Resour.">
        <title>The genomes of chicory, endive, great burdock and yacon provide insights into Asteraceae paleo-polyploidization history and plant inulin production.</title>
        <authorList>
            <person name="Fan W."/>
            <person name="Wang S."/>
            <person name="Wang H."/>
            <person name="Wang A."/>
            <person name="Jiang F."/>
            <person name="Liu H."/>
            <person name="Zhao H."/>
            <person name="Xu D."/>
            <person name="Zhang Y."/>
        </authorList>
    </citation>
    <scope>NUCLEOTIDE SEQUENCE [LARGE SCALE GENOMIC DNA]</scope>
    <source>
        <strain evidence="2">cv. Punajuju</strain>
        <tissue evidence="1">Leaves</tissue>
    </source>
</reference>
<gene>
    <name evidence="1" type="ORF">L2E82_36487</name>
</gene>
<reference evidence="2" key="1">
    <citation type="journal article" date="2022" name="Mol. Ecol. Resour.">
        <title>The genomes of chicory, endive, great burdock and yacon provide insights into Asteraceae palaeo-polyploidization history and plant inulin production.</title>
        <authorList>
            <person name="Fan W."/>
            <person name="Wang S."/>
            <person name="Wang H."/>
            <person name="Wang A."/>
            <person name="Jiang F."/>
            <person name="Liu H."/>
            <person name="Zhao H."/>
            <person name="Xu D."/>
            <person name="Zhang Y."/>
        </authorList>
    </citation>
    <scope>NUCLEOTIDE SEQUENCE [LARGE SCALE GENOMIC DNA]</scope>
    <source>
        <strain evidence="2">cv. Punajuju</strain>
    </source>
</reference>
<dbReference type="Proteomes" id="UP001055811">
    <property type="component" value="Linkage Group LG06"/>
</dbReference>
<protein>
    <submittedName>
        <fullName evidence="1">Uncharacterized protein</fullName>
    </submittedName>
</protein>
<sequence length="664" mass="75184">MGKRGKKRPNRPRGEAGGGSGQGSNQIHSTPPETTLLPAAPLPAPYEEASSGGTAAVAMDSAVLRQTVKIEKDQEDLDHKYLVGFTIDAYVDGRIVVYFSSTRRGDSNEVLTTENLIPSIPVDLEAVSGEFKQISGKGIDLSSYNATNASDTYWLVIHAVPSASISEGGSSDLEVTIAVFEKEDDEFQIRVICQFVRVNGVRYVLYDTDDDEDDADSFRNDQGVKCVGKLFIFTTKIVKCSNESDVFEGSYEDRDVAVKIVPKKPPHYKEIEVIKQLIESDQWANIVKCYGVKEDLHYVYIILQRWVCSLHDLITTRANPGVRPLPTMEVFKNFHLWKVIKRKQGNYWNPTPLLLELMRWNTPRIYLNSSYLLGNINCRDIVAGLAYLHKKGIIHGDLKPEDIVLIHKDTSFSAKLSNVGISKKILLLAADQSSLSITTTAIGNFGSQAPELLQNERLDLFSLGCVLYFCITRGKHLFGDGKYQQDTNIENNDKDLAEVNDSPEAKDIISLLYTGRISRPTAAEVYNHPLFWDPETRLSFIRAASDLMQSKVHGPHLYGSLENLTHYENWRNDVNIELINDIIEYHGYEIDYNVKTLLRTIRNYYNHYDTISDVLQKKLGKVPIEFNEYFRSRFPKLLMEVYTAFKKYCVKKKLIGKYYKSGCF</sequence>
<keyword evidence="2" id="KW-1185">Reference proteome</keyword>
<proteinExistence type="predicted"/>
<evidence type="ECO:0000313" key="2">
    <source>
        <dbReference type="Proteomes" id="UP001055811"/>
    </source>
</evidence>
<accession>A0ACB9BRP0</accession>
<name>A0ACB9BRP0_CICIN</name>
<dbReference type="EMBL" id="CM042014">
    <property type="protein sequence ID" value="KAI3724701.1"/>
    <property type="molecule type" value="Genomic_DNA"/>
</dbReference>
<comment type="caution">
    <text evidence="1">The sequence shown here is derived from an EMBL/GenBank/DDBJ whole genome shotgun (WGS) entry which is preliminary data.</text>
</comment>
<evidence type="ECO:0000313" key="1">
    <source>
        <dbReference type="EMBL" id="KAI3724701.1"/>
    </source>
</evidence>
<organism evidence="1 2">
    <name type="scientific">Cichorium intybus</name>
    <name type="common">Chicory</name>
    <dbReference type="NCBI Taxonomy" id="13427"/>
    <lineage>
        <taxon>Eukaryota</taxon>
        <taxon>Viridiplantae</taxon>
        <taxon>Streptophyta</taxon>
        <taxon>Embryophyta</taxon>
        <taxon>Tracheophyta</taxon>
        <taxon>Spermatophyta</taxon>
        <taxon>Magnoliopsida</taxon>
        <taxon>eudicotyledons</taxon>
        <taxon>Gunneridae</taxon>
        <taxon>Pentapetalae</taxon>
        <taxon>asterids</taxon>
        <taxon>campanulids</taxon>
        <taxon>Asterales</taxon>
        <taxon>Asteraceae</taxon>
        <taxon>Cichorioideae</taxon>
        <taxon>Cichorieae</taxon>
        <taxon>Cichoriinae</taxon>
        <taxon>Cichorium</taxon>
    </lineage>
</organism>